<dbReference type="InterPro" id="IPR004244">
    <property type="entry name" value="Transposase_22"/>
</dbReference>
<name>A0ABM4DHT1_HYDVU</name>
<protein>
    <submittedName>
        <fullName evidence="2">Uncharacterized protein LOC136090992</fullName>
    </submittedName>
</protein>
<evidence type="ECO:0000313" key="2">
    <source>
        <dbReference type="RefSeq" id="XP_065674047.1"/>
    </source>
</evidence>
<dbReference type="Proteomes" id="UP001652625">
    <property type="component" value="Chromosome 14"/>
</dbReference>
<gene>
    <name evidence="2" type="primary">LOC136090992</name>
</gene>
<dbReference type="Gene3D" id="3.30.70.1820">
    <property type="entry name" value="L1 transposable element, RRM domain"/>
    <property type="match status" value="1"/>
</dbReference>
<sequence>MASKNENIMEEKFKEQESSLLKILSGNAAIQNHKMDKNLHSIENITNQDRNGRNNIRIDGVRENEKETWDQIEKKVQQIFNDQLKISNIIIERAHRIERRFNVEKIKNKPRTIILKLLNYKDKENILENAKMLKDTGNFINEDFSFKTNKIRRELSGKMKIERNAGKYAVIEHDKLIVSQFDLKAK</sequence>
<keyword evidence="1" id="KW-1185">Reference proteome</keyword>
<accession>A0ABM4DHT1</accession>
<dbReference type="GeneID" id="136090992"/>
<reference evidence="2" key="1">
    <citation type="submission" date="2025-08" db="UniProtKB">
        <authorList>
            <consortium name="RefSeq"/>
        </authorList>
    </citation>
    <scope>IDENTIFICATION</scope>
</reference>
<dbReference type="PANTHER" id="PTHR11505">
    <property type="entry name" value="L1 TRANSPOSABLE ELEMENT-RELATED"/>
    <property type="match status" value="1"/>
</dbReference>
<proteinExistence type="predicted"/>
<organism evidence="1 2">
    <name type="scientific">Hydra vulgaris</name>
    <name type="common">Hydra</name>
    <name type="synonym">Hydra attenuata</name>
    <dbReference type="NCBI Taxonomy" id="6087"/>
    <lineage>
        <taxon>Eukaryota</taxon>
        <taxon>Metazoa</taxon>
        <taxon>Cnidaria</taxon>
        <taxon>Hydrozoa</taxon>
        <taxon>Hydroidolina</taxon>
        <taxon>Anthoathecata</taxon>
        <taxon>Aplanulata</taxon>
        <taxon>Hydridae</taxon>
        <taxon>Hydra</taxon>
    </lineage>
</organism>
<evidence type="ECO:0000313" key="1">
    <source>
        <dbReference type="Proteomes" id="UP001652625"/>
    </source>
</evidence>
<dbReference type="RefSeq" id="XP_065674047.1">
    <property type="nucleotide sequence ID" value="XM_065817975.1"/>
</dbReference>